<name>A0ACB6F7H5_9PLEO</name>
<comment type="caution">
    <text evidence="1">The sequence shown here is derived from an EMBL/GenBank/DDBJ whole genome shotgun (WGS) entry which is preliminary data.</text>
</comment>
<evidence type="ECO:0000313" key="1">
    <source>
        <dbReference type="EMBL" id="KAB2100391.1"/>
    </source>
</evidence>
<keyword evidence="2" id="KW-1185">Reference proteome</keyword>
<gene>
    <name evidence="1" type="ORF">AG0111_0g11381</name>
</gene>
<reference evidence="1 2" key="1">
    <citation type="journal article" date="2019" name="bioRxiv">
        <title>Genomics, evolutionary history and diagnostics of the Alternaria alternata species group including apple and Asian pear pathotypes.</title>
        <authorList>
            <person name="Armitage A.D."/>
            <person name="Cockerton H.M."/>
            <person name="Sreenivasaprasad S."/>
            <person name="Woodhall J.W."/>
            <person name="Lane C.R."/>
            <person name="Harrison R.J."/>
            <person name="Clarkson J.P."/>
        </authorList>
    </citation>
    <scope>NUCLEOTIDE SEQUENCE [LARGE SCALE GENOMIC DNA]</scope>
    <source>
        <strain evidence="1 2">FERA 650</strain>
    </source>
</reference>
<sequence length="622" mass="68877">MDLTDAAASRVVNIAIPGDQATHLDVTTFSDEKTATANMRSPKREPSSQDSASVSDSVLEVSGGSVPESEGSGEAKELERVQDLADIEKATLSSAFSSPKLVANDCGSIVSLGGGGVVKDMHSRSRVASPVAIQSQGEHSNGKAELKHEASPVAKKESLMTSAPQARREIVEVNNETDTDTTTDAPKSFRLAHSLPPHLRPEFQPPPARQFGLNDSRHMVPPNDVVRFNEGPRASRSHYMSYQPRGDHVDREQFARINAQLTKIKNELDVERNKNWRLRITIEAEQQEKVEAASSKMLTSLLREQAEALTLKDKVEARERELDFREQRISQQEVYLSEGQKQLWFSLKANGVRPMSAVDIQDARQEAELTAQKAMADLNGKLNIKIEGLRLREAAQQMREQQYKAIIRNSLKDELENSLTDEKAEEIAEIEYNNGYGAGKEIGSKEAQEKSRQRGFLEGYGACHRTQITLSKCRQGLIDRDSPELNFLYDANHPHNLWNIGELVGRLEHEDNAEKMKNVSKREPAVGRPVINTKTANGADEPRDMNGKVNGYTNDTMIHKREETSSRMPLARPTFAAELRGPSAIHNGHIILANSVASPAAKKTEQPIVKGEEPVANLIDLV</sequence>
<organism evidence="1 2">
    <name type="scientific">Alternaria gaisen</name>
    <dbReference type="NCBI Taxonomy" id="167740"/>
    <lineage>
        <taxon>Eukaryota</taxon>
        <taxon>Fungi</taxon>
        <taxon>Dikarya</taxon>
        <taxon>Ascomycota</taxon>
        <taxon>Pezizomycotina</taxon>
        <taxon>Dothideomycetes</taxon>
        <taxon>Pleosporomycetidae</taxon>
        <taxon>Pleosporales</taxon>
        <taxon>Pleosporineae</taxon>
        <taxon>Pleosporaceae</taxon>
        <taxon>Alternaria</taxon>
        <taxon>Alternaria sect. Alternaria</taxon>
    </lineage>
</organism>
<accession>A0ACB6F7H5</accession>
<dbReference type="Proteomes" id="UP000293547">
    <property type="component" value="Unassembled WGS sequence"/>
</dbReference>
<evidence type="ECO:0000313" key="2">
    <source>
        <dbReference type="Proteomes" id="UP000293547"/>
    </source>
</evidence>
<protein>
    <submittedName>
        <fullName evidence="1">Uncharacterized protein</fullName>
    </submittedName>
</protein>
<proteinExistence type="predicted"/>
<dbReference type="EMBL" id="PDWZ02000013">
    <property type="protein sequence ID" value="KAB2100391.1"/>
    <property type="molecule type" value="Genomic_DNA"/>
</dbReference>